<dbReference type="PROSITE" id="PS00039">
    <property type="entry name" value="DEAD_ATP_HELICASE"/>
    <property type="match status" value="1"/>
</dbReference>
<dbReference type="GO" id="GO:0005634">
    <property type="term" value="C:nucleus"/>
    <property type="evidence" value="ECO:0007669"/>
    <property type="project" value="UniProtKB-ARBA"/>
</dbReference>
<sequence>MDQADDGLLLNLVSFGGEGGGNKRPKKEDKLTRLKRQRAEKRRALISSKIAASKQETPTGAKKPKLGTNGPTIEEDKHSPSPAEKERKIPSETESAHEKGKNFRSGPQQIVASLFRNNPEIPKVSSHAVEQLKEKIFSSDKFSELQLHPFLVKYLEEKMGLSHMTSIQQKSIPQIISGHDTLVKSQTGSGKTLAFAIPVVQHLQSIVPKIQRQDGPYAIVIVPTRELALQSLAIFQKLVQPFHWIVPGCLMGGERKKSEKARLRKGINILVSTPGRLIDHVQNTEALGLTKVKWLIIDEADRLLDMGFERDVAQIVNSLNEKQEGHRQTVLLSATLSQGVERLAGMSLVNPQLVEVSKPVTDTKVSKPDSVTVTQTTDDKFVIPEHLQQHFIVVPSKLRLVTLAAFILQKCKYAAENNKMVVFMATQDSTEFHHSLLVNTIASFKEEEEEEGDERDIEIFKLHGDMVQKERTQVFQDFSSTRSGVLLCTDVAARGLDLPKVKWIVQYNTPGTPTEYIHRVGRTARAGTRGSSLLFLSPSEVDYVQVLNDHKISMEEVSMKEVLQTLMVLSQELAEGRKSKGRHPHSVEESATVLQNRFETYLYQNKERIQLAKKAYQSFLRSYATYPSNLKHIFHMKNLHLGHVAKSFGLREAPKQISQFKDNKYAVKLQRKTERREQLHKEASLPHKRVNMSEYASGLDVVKTVKKRKARNKKAGKTKKRK</sequence>
<comment type="domain">
    <text evidence="9">The Q motif is unique to and characteristic of the DEAD box family of RNA helicases and controls ATP binding and hydrolysis.</text>
</comment>
<evidence type="ECO:0000256" key="2">
    <source>
        <dbReference type="ARBA" id="ARBA00022801"/>
    </source>
</evidence>
<evidence type="ECO:0000259" key="12">
    <source>
        <dbReference type="PROSITE" id="PS51194"/>
    </source>
</evidence>
<evidence type="ECO:0000256" key="4">
    <source>
        <dbReference type="ARBA" id="ARBA00022840"/>
    </source>
</evidence>
<keyword evidence="1 8" id="KW-0547">Nucleotide-binding</keyword>
<dbReference type="Pfam" id="PF00271">
    <property type="entry name" value="Helicase_C"/>
    <property type="match status" value="1"/>
</dbReference>
<evidence type="ECO:0000313" key="14">
    <source>
        <dbReference type="Proteomes" id="UP000085678"/>
    </source>
</evidence>
<keyword evidence="14" id="KW-1185">Reference proteome</keyword>
<protein>
    <recommendedName>
        <fullName evidence="9">ATP-dependent RNA helicase</fullName>
        <ecNumber evidence="9">3.6.4.13</ecNumber>
    </recommendedName>
</protein>
<feature type="region of interest" description="Disordered" evidence="10">
    <location>
        <begin position="1"/>
        <end position="105"/>
    </location>
</feature>
<dbReference type="FunFam" id="3.40.50.300:FF:001399">
    <property type="entry name" value="RNA helicase"/>
    <property type="match status" value="1"/>
</dbReference>
<dbReference type="CDD" id="cd17949">
    <property type="entry name" value="DEADc_DDX31"/>
    <property type="match status" value="1"/>
</dbReference>
<dbReference type="SMART" id="SM01178">
    <property type="entry name" value="DUF4217"/>
    <property type="match status" value="1"/>
</dbReference>
<dbReference type="GO" id="GO:0003723">
    <property type="term" value="F:RNA binding"/>
    <property type="evidence" value="ECO:0007669"/>
    <property type="project" value="UniProtKB-UniRule"/>
</dbReference>
<accession>A0A2R2MPU7</accession>
<evidence type="ECO:0000259" key="13">
    <source>
        <dbReference type="PROSITE" id="PS51195"/>
    </source>
</evidence>
<evidence type="ECO:0000256" key="9">
    <source>
        <dbReference type="RuleBase" id="RU365068"/>
    </source>
</evidence>
<dbReference type="RefSeq" id="XP_023932266.1">
    <property type="nucleotide sequence ID" value="XM_024076498.1"/>
</dbReference>
<dbReference type="GeneID" id="106177042"/>
<proteinExistence type="inferred from homology"/>
<feature type="domain" description="DEAD-box RNA helicase Q" evidence="13">
    <location>
        <begin position="140"/>
        <end position="169"/>
    </location>
</feature>
<dbReference type="InterPro" id="IPR011545">
    <property type="entry name" value="DEAD/DEAH_box_helicase_dom"/>
</dbReference>
<dbReference type="Pfam" id="PF13959">
    <property type="entry name" value="CTE_SPB4"/>
    <property type="match status" value="1"/>
</dbReference>
<dbReference type="PROSITE" id="PS51195">
    <property type="entry name" value="Q_MOTIF"/>
    <property type="match status" value="1"/>
</dbReference>
<dbReference type="OrthoDB" id="422663at2759"/>
<dbReference type="PROSITE" id="PS51194">
    <property type="entry name" value="HELICASE_CTER"/>
    <property type="match status" value="1"/>
</dbReference>
<dbReference type="InterPro" id="IPR001650">
    <property type="entry name" value="Helicase_C-like"/>
</dbReference>
<evidence type="ECO:0000259" key="11">
    <source>
        <dbReference type="PROSITE" id="PS51192"/>
    </source>
</evidence>
<dbReference type="GO" id="GO:0005524">
    <property type="term" value="F:ATP binding"/>
    <property type="evidence" value="ECO:0007669"/>
    <property type="project" value="UniProtKB-UniRule"/>
</dbReference>
<dbReference type="InterPro" id="IPR014014">
    <property type="entry name" value="RNA_helicase_DEAD_Q_motif"/>
</dbReference>
<dbReference type="InterPro" id="IPR027417">
    <property type="entry name" value="P-loop_NTPase"/>
</dbReference>
<dbReference type="SUPFAM" id="SSF52540">
    <property type="entry name" value="P-loop containing nucleoside triphosphate hydrolases"/>
    <property type="match status" value="2"/>
</dbReference>
<dbReference type="PANTHER" id="PTHR24031">
    <property type="entry name" value="RNA HELICASE"/>
    <property type="match status" value="1"/>
</dbReference>
<gene>
    <name evidence="15" type="primary">LOC106177042</name>
</gene>
<evidence type="ECO:0000256" key="5">
    <source>
        <dbReference type="ARBA" id="ARBA00022884"/>
    </source>
</evidence>
<dbReference type="CDD" id="cd18787">
    <property type="entry name" value="SF2_C_DEAD"/>
    <property type="match status" value="1"/>
</dbReference>
<organism evidence="14 15">
    <name type="scientific">Lingula anatina</name>
    <name type="common">Brachiopod</name>
    <name type="synonym">Lingula unguis</name>
    <dbReference type="NCBI Taxonomy" id="7574"/>
    <lineage>
        <taxon>Eukaryota</taxon>
        <taxon>Metazoa</taxon>
        <taxon>Spiralia</taxon>
        <taxon>Lophotrochozoa</taxon>
        <taxon>Brachiopoda</taxon>
        <taxon>Linguliformea</taxon>
        <taxon>Lingulata</taxon>
        <taxon>Lingulida</taxon>
        <taxon>Linguloidea</taxon>
        <taxon>Lingulidae</taxon>
        <taxon>Lingula</taxon>
    </lineage>
</organism>
<dbReference type="Pfam" id="PF00270">
    <property type="entry name" value="DEAD"/>
    <property type="match status" value="1"/>
</dbReference>
<dbReference type="InterPro" id="IPR014001">
    <property type="entry name" value="Helicase_ATP-bd"/>
</dbReference>
<keyword evidence="5 9" id="KW-0694">RNA-binding</keyword>
<comment type="function">
    <text evidence="9">RNA helicase.</text>
</comment>
<evidence type="ECO:0000256" key="8">
    <source>
        <dbReference type="RuleBase" id="RU000492"/>
    </source>
</evidence>
<evidence type="ECO:0000256" key="10">
    <source>
        <dbReference type="SAM" id="MobiDB-lite"/>
    </source>
</evidence>
<dbReference type="GO" id="GO:0003724">
    <property type="term" value="F:RNA helicase activity"/>
    <property type="evidence" value="ECO:0007669"/>
    <property type="project" value="UniProtKB-EC"/>
</dbReference>
<name>A0A2R2MPU7_LINAN</name>
<feature type="domain" description="Helicase ATP-binding" evidence="11">
    <location>
        <begin position="172"/>
        <end position="354"/>
    </location>
</feature>
<dbReference type="GO" id="GO:0016887">
    <property type="term" value="F:ATP hydrolysis activity"/>
    <property type="evidence" value="ECO:0007669"/>
    <property type="project" value="RHEA"/>
</dbReference>
<keyword evidence="2 8" id="KW-0378">Hydrolase</keyword>
<evidence type="ECO:0000256" key="7">
    <source>
        <dbReference type="PROSITE-ProRule" id="PRU00552"/>
    </source>
</evidence>
<feature type="short sequence motif" description="Q motif" evidence="7">
    <location>
        <begin position="140"/>
        <end position="169"/>
    </location>
</feature>
<evidence type="ECO:0000256" key="6">
    <source>
        <dbReference type="ARBA" id="ARBA00037933"/>
    </source>
</evidence>
<comment type="similarity">
    <text evidence="6">Belongs to the DEAD box helicase family. DDX31/DBP7 subfamily.</text>
</comment>
<dbReference type="EC" id="3.6.4.13" evidence="9"/>
<feature type="domain" description="Helicase C-terminal" evidence="12">
    <location>
        <begin position="406"/>
        <end position="581"/>
    </location>
</feature>
<reference evidence="15" key="1">
    <citation type="submission" date="2025-08" db="UniProtKB">
        <authorList>
            <consortium name="RefSeq"/>
        </authorList>
    </citation>
    <scope>IDENTIFICATION</scope>
    <source>
        <tissue evidence="15">Gonads</tissue>
    </source>
</reference>
<comment type="catalytic activity">
    <reaction evidence="9">
        <text>ATP + H2O = ADP + phosphate + H(+)</text>
        <dbReference type="Rhea" id="RHEA:13065"/>
        <dbReference type="ChEBI" id="CHEBI:15377"/>
        <dbReference type="ChEBI" id="CHEBI:15378"/>
        <dbReference type="ChEBI" id="CHEBI:30616"/>
        <dbReference type="ChEBI" id="CHEBI:43474"/>
        <dbReference type="ChEBI" id="CHEBI:456216"/>
        <dbReference type="EC" id="3.6.4.13"/>
    </reaction>
</comment>
<evidence type="ECO:0000256" key="3">
    <source>
        <dbReference type="ARBA" id="ARBA00022806"/>
    </source>
</evidence>
<dbReference type="SMART" id="SM00487">
    <property type="entry name" value="DEXDc"/>
    <property type="match status" value="1"/>
</dbReference>
<dbReference type="InterPro" id="IPR025313">
    <property type="entry name" value="SPB4-like_CTE"/>
</dbReference>
<dbReference type="Proteomes" id="UP000085678">
    <property type="component" value="Unplaced"/>
</dbReference>
<dbReference type="SMART" id="SM00490">
    <property type="entry name" value="HELICc"/>
    <property type="match status" value="1"/>
</dbReference>
<dbReference type="AlphaFoldDB" id="A0A2R2MPU7"/>
<keyword evidence="4 8" id="KW-0067">ATP-binding</keyword>
<feature type="compositionally biased region" description="Basic and acidic residues" evidence="10">
    <location>
        <begin position="74"/>
        <end position="101"/>
    </location>
</feature>
<dbReference type="PROSITE" id="PS51192">
    <property type="entry name" value="HELICASE_ATP_BIND_1"/>
    <property type="match status" value="1"/>
</dbReference>
<evidence type="ECO:0000256" key="1">
    <source>
        <dbReference type="ARBA" id="ARBA00022741"/>
    </source>
</evidence>
<dbReference type="InterPro" id="IPR000629">
    <property type="entry name" value="RNA-helicase_DEAD-box_CS"/>
</dbReference>
<evidence type="ECO:0000313" key="15">
    <source>
        <dbReference type="RefSeq" id="XP_023932266.1"/>
    </source>
</evidence>
<keyword evidence="3 8" id="KW-0347">Helicase</keyword>
<dbReference type="Gene3D" id="3.40.50.300">
    <property type="entry name" value="P-loop containing nucleotide triphosphate hydrolases"/>
    <property type="match status" value="2"/>
</dbReference>